<dbReference type="RefSeq" id="WP_151167393.1">
    <property type="nucleotide sequence ID" value="NZ_WACR01000005.1"/>
</dbReference>
<dbReference type="EMBL" id="WACR01000005">
    <property type="protein sequence ID" value="KAB1064338.1"/>
    <property type="molecule type" value="Genomic_DNA"/>
</dbReference>
<keyword evidence="1" id="KW-0472">Membrane</keyword>
<proteinExistence type="predicted"/>
<evidence type="ECO:0000313" key="2">
    <source>
        <dbReference type="EMBL" id="KAB1064338.1"/>
    </source>
</evidence>
<keyword evidence="1" id="KW-0812">Transmembrane</keyword>
<evidence type="ECO:0000256" key="1">
    <source>
        <dbReference type="SAM" id="Phobius"/>
    </source>
</evidence>
<comment type="caution">
    <text evidence="2">The sequence shown here is derived from an EMBL/GenBank/DDBJ whole genome shotgun (WGS) entry which is preliminary data.</text>
</comment>
<keyword evidence="1" id="KW-1133">Transmembrane helix</keyword>
<accession>A0A6N6M8J8</accession>
<dbReference type="Proteomes" id="UP000435357">
    <property type="component" value="Unassembled WGS sequence"/>
</dbReference>
<reference evidence="2 3" key="1">
    <citation type="submission" date="2019-09" db="EMBL/GenBank/DDBJ databases">
        <title>Genomes of Cryomorphaceae.</title>
        <authorList>
            <person name="Bowman J.P."/>
        </authorList>
    </citation>
    <scope>NUCLEOTIDE SEQUENCE [LARGE SCALE GENOMIC DNA]</scope>
    <source>
        <strain evidence="2 3">KCTC 52047</strain>
    </source>
</reference>
<name>A0A6N6M8J8_9FLAO</name>
<keyword evidence="3" id="KW-1185">Reference proteome</keyword>
<dbReference type="AlphaFoldDB" id="A0A6N6M8J8"/>
<organism evidence="2 3">
    <name type="scientific">Salibacter halophilus</name>
    <dbReference type="NCBI Taxonomy" id="1803916"/>
    <lineage>
        <taxon>Bacteria</taxon>
        <taxon>Pseudomonadati</taxon>
        <taxon>Bacteroidota</taxon>
        <taxon>Flavobacteriia</taxon>
        <taxon>Flavobacteriales</taxon>
        <taxon>Salibacteraceae</taxon>
        <taxon>Salibacter</taxon>
    </lineage>
</organism>
<gene>
    <name evidence="2" type="ORF">F3059_06450</name>
</gene>
<protein>
    <submittedName>
        <fullName evidence="2">Uncharacterized protein</fullName>
    </submittedName>
</protein>
<feature type="transmembrane region" description="Helical" evidence="1">
    <location>
        <begin position="91"/>
        <end position="112"/>
    </location>
</feature>
<evidence type="ECO:0000313" key="3">
    <source>
        <dbReference type="Proteomes" id="UP000435357"/>
    </source>
</evidence>
<sequence length="114" mass="13554">MSLDRFDLTNWRTHPTAKGIEVFFFKSVEQGDYFEQLLNENEIWYEKDVDTEQDHSRKVMFAVRSNDVKHVKPLNNMAIGKYRKRFIPYKGLRIILLVFLLIMLTLLIVGLFKA</sequence>